<dbReference type="SUPFAM" id="SSF53335">
    <property type="entry name" value="S-adenosyl-L-methionine-dependent methyltransferases"/>
    <property type="match status" value="1"/>
</dbReference>
<keyword evidence="1" id="KW-0808">Transferase</keyword>
<reference evidence="1" key="1">
    <citation type="journal article" date="2014" name="Genome Biol. Evol.">
        <title>Pangenome evidence for extensive interdomain horizontal transfer affecting lineage core and shell genes in uncultured planktonic thaumarchaeota and euryarchaeota.</title>
        <authorList>
            <person name="Deschamps P."/>
            <person name="Zivanovic Y."/>
            <person name="Moreira D."/>
            <person name="Rodriguez-Valera F."/>
            <person name="Lopez-Garcia P."/>
        </authorList>
    </citation>
    <scope>NUCLEOTIDE SEQUENCE</scope>
</reference>
<dbReference type="Pfam" id="PF13489">
    <property type="entry name" value="Methyltransf_23"/>
    <property type="match status" value="1"/>
</dbReference>
<dbReference type="EMBL" id="KF900727">
    <property type="protein sequence ID" value="AIF05087.1"/>
    <property type="molecule type" value="Genomic_DNA"/>
</dbReference>
<dbReference type="AlphaFoldDB" id="A0A075GS82"/>
<accession>A0A075GS82</accession>
<evidence type="ECO:0000313" key="1">
    <source>
        <dbReference type="EMBL" id="AIF05087.1"/>
    </source>
</evidence>
<dbReference type="InterPro" id="IPR029063">
    <property type="entry name" value="SAM-dependent_MTases_sf"/>
</dbReference>
<proteinExistence type="predicted"/>
<protein>
    <submittedName>
        <fullName evidence="1">Methyltransferase type 11</fullName>
    </submittedName>
</protein>
<keyword evidence="1" id="KW-0489">Methyltransferase</keyword>
<dbReference type="Gene3D" id="3.40.50.150">
    <property type="entry name" value="Vaccinia Virus protein VP39"/>
    <property type="match status" value="1"/>
</dbReference>
<sequence>MIKRAISKRASKKEKYTCTNLESWNYAGKFDVIFSMESLYYSVPMEPALNKVFKMLKAGGFFYCGTDFYSDNHLTKRWKKVMKVPMDLRSKTEWKNMFNEAGFKTTAKQVKDTKHRAKWKREFGTLFVIGKKSR</sequence>
<organism evidence="1">
    <name type="scientific">uncultured marine thaumarchaeote KM3_179_B04</name>
    <dbReference type="NCBI Taxonomy" id="1456061"/>
    <lineage>
        <taxon>Archaea</taxon>
        <taxon>Nitrososphaerota</taxon>
        <taxon>environmental samples</taxon>
    </lineage>
</organism>
<dbReference type="GO" id="GO:0032259">
    <property type="term" value="P:methylation"/>
    <property type="evidence" value="ECO:0007669"/>
    <property type="project" value="UniProtKB-KW"/>
</dbReference>
<dbReference type="GO" id="GO:0008168">
    <property type="term" value="F:methyltransferase activity"/>
    <property type="evidence" value="ECO:0007669"/>
    <property type="project" value="UniProtKB-KW"/>
</dbReference>
<name>A0A075GS82_9ARCH</name>